<proteinExistence type="predicted"/>
<sequence length="95" mass="10717">LFQLRTEHAPLQQHLHRIQRVDSPMCPNCNAARETVYHFLLECPAHDNQRARLANDLGPAAAGSIRHLLTEPRAMGPLFRFIHDTGCFAATYGEL</sequence>
<keyword evidence="2" id="KW-1185">Reference proteome</keyword>
<dbReference type="Proteomes" id="UP000076727">
    <property type="component" value="Unassembled WGS sequence"/>
</dbReference>
<evidence type="ECO:0000313" key="2">
    <source>
        <dbReference type="Proteomes" id="UP000076727"/>
    </source>
</evidence>
<dbReference type="EMBL" id="KV429051">
    <property type="protein sequence ID" value="KZT70384.1"/>
    <property type="molecule type" value="Genomic_DNA"/>
</dbReference>
<name>A0A165R6W8_9APHY</name>
<evidence type="ECO:0008006" key="3">
    <source>
        <dbReference type="Google" id="ProtNLM"/>
    </source>
</evidence>
<reference evidence="1 2" key="1">
    <citation type="journal article" date="2016" name="Mol. Biol. Evol.">
        <title>Comparative Genomics of Early-Diverging Mushroom-Forming Fungi Provides Insights into the Origins of Lignocellulose Decay Capabilities.</title>
        <authorList>
            <person name="Nagy L.G."/>
            <person name="Riley R."/>
            <person name="Tritt A."/>
            <person name="Adam C."/>
            <person name="Daum C."/>
            <person name="Floudas D."/>
            <person name="Sun H."/>
            <person name="Yadav J.S."/>
            <person name="Pangilinan J."/>
            <person name="Larsson K.H."/>
            <person name="Matsuura K."/>
            <person name="Barry K."/>
            <person name="Labutti K."/>
            <person name="Kuo R."/>
            <person name="Ohm R.A."/>
            <person name="Bhattacharya S.S."/>
            <person name="Shirouzu T."/>
            <person name="Yoshinaga Y."/>
            <person name="Martin F.M."/>
            <person name="Grigoriev I.V."/>
            <person name="Hibbett D.S."/>
        </authorList>
    </citation>
    <scope>NUCLEOTIDE SEQUENCE [LARGE SCALE GENOMIC DNA]</scope>
    <source>
        <strain evidence="1 2">L-15889</strain>
    </source>
</reference>
<organism evidence="1 2">
    <name type="scientific">Daedalea quercina L-15889</name>
    <dbReference type="NCBI Taxonomy" id="1314783"/>
    <lineage>
        <taxon>Eukaryota</taxon>
        <taxon>Fungi</taxon>
        <taxon>Dikarya</taxon>
        <taxon>Basidiomycota</taxon>
        <taxon>Agaricomycotina</taxon>
        <taxon>Agaricomycetes</taxon>
        <taxon>Polyporales</taxon>
        <taxon>Fomitopsis</taxon>
    </lineage>
</organism>
<dbReference type="STRING" id="1314783.A0A165R6W8"/>
<dbReference type="OrthoDB" id="3044497at2759"/>
<feature type="non-terminal residue" evidence="1">
    <location>
        <position position="1"/>
    </location>
</feature>
<gene>
    <name evidence="1" type="ORF">DAEQUDRAFT_642808</name>
</gene>
<protein>
    <recommendedName>
        <fullName evidence="3">Reverse transcriptase zinc-binding domain-containing protein</fullName>
    </recommendedName>
</protein>
<dbReference type="AlphaFoldDB" id="A0A165R6W8"/>
<feature type="non-terminal residue" evidence="1">
    <location>
        <position position="95"/>
    </location>
</feature>
<accession>A0A165R6W8</accession>
<evidence type="ECO:0000313" key="1">
    <source>
        <dbReference type="EMBL" id="KZT70384.1"/>
    </source>
</evidence>